<dbReference type="Gene3D" id="2.10.260.10">
    <property type="match status" value="1"/>
</dbReference>
<evidence type="ECO:0000259" key="1">
    <source>
        <dbReference type="SMART" id="SM00966"/>
    </source>
</evidence>
<dbReference type="SUPFAM" id="SSF89447">
    <property type="entry name" value="AbrB/MazE/MraZ-like"/>
    <property type="match status" value="1"/>
</dbReference>
<proteinExistence type="predicted"/>
<dbReference type="SMART" id="SM00966">
    <property type="entry name" value="SpoVT_AbrB"/>
    <property type="match status" value="1"/>
</dbReference>
<accession>A0A6N7IV25</accession>
<organism evidence="2 3">
    <name type="scientific">Desulfofundulus thermobenzoicus</name>
    <dbReference type="NCBI Taxonomy" id="29376"/>
    <lineage>
        <taxon>Bacteria</taxon>
        <taxon>Bacillati</taxon>
        <taxon>Bacillota</taxon>
        <taxon>Clostridia</taxon>
        <taxon>Eubacteriales</taxon>
        <taxon>Peptococcaceae</taxon>
        <taxon>Desulfofundulus</taxon>
    </lineage>
</organism>
<dbReference type="Proteomes" id="UP000441717">
    <property type="component" value="Unassembled WGS sequence"/>
</dbReference>
<protein>
    <submittedName>
        <fullName evidence="2">AbrB/MazE/SpoVT family DNA-binding domain-containing protein</fullName>
    </submittedName>
</protein>
<dbReference type="GO" id="GO:0003677">
    <property type="term" value="F:DNA binding"/>
    <property type="evidence" value="ECO:0007669"/>
    <property type="project" value="UniProtKB-KW"/>
</dbReference>
<dbReference type="InterPro" id="IPR037914">
    <property type="entry name" value="SpoVT-AbrB_sf"/>
</dbReference>
<evidence type="ECO:0000313" key="3">
    <source>
        <dbReference type="Proteomes" id="UP000441717"/>
    </source>
</evidence>
<gene>
    <name evidence="2" type="ORF">GFC01_17220</name>
</gene>
<sequence length="90" mass="10293">MTCKARRCKAVPVVTVSSKGQIVIPSEIRKKHDIKQGDRFDMQMVDGKLVLIPINKKPFINLYGALKGKTSLTRSLLRERALEIEREEDR</sequence>
<dbReference type="AlphaFoldDB" id="A0A6N7IV25"/>
<comment type="caution">
    <text evidence="2">The sequence shown here is derived from an EMBL/GenBank/DDBJ whole genome shotgun (WGS) entry which is preliminary data.</text>
</comment>
<dbReference type="EMBL" id="WHYR01000089">
    <property type="protein sequence ID" value="MQL53966.1"/>
    <property type="molecule type" value="Genomic_DNA"/>
</dbReference>
<name>A0A6N7IV25_9FIRM</name>
<reference evidence="2 3" key="1">
    <citation type="submission" date="2019-10" db="EMBL/GenBank/DDBJ databases">
        <title>Comparative genomics of sulfur disproportionating microorganisms.</title>
        <authorList>
            <person name="Ward L.M."/>
            <person name="Bertran E."/>
            <person name="Johnston D."/>
        </authorList>
    </citation>
    <scope>NUCLEOTIDE SEQUENCE [LARGE SCALE GENOMIC DNA]</scope>
    <source>
        <strain evidence="2 3">DSM 14055</strain>
    </source>
</reference>
<keyword evidence="2" id="KW-0238">DNA-binding</keyword>
<evidence type="ECO:0000313" key="2">
    <source>
        <dbReference type="EMBL" id="MQL53966.1"/>
    </source>
</evidence>
<feature type="domain" description="SpoVT-AbrB" evidence="1">
    <location>
        <begin position="14"/>
        <end position="59"/>
    </location>
</feature>
<dbReference type="NCBIfam" id="TIGR01439">
    <property type="entry name" value="lp_hng_hel_AbrB"/>
    <property type="match status" value="1"/>
</dbReference>
<dbReference type="Pfam" id="PF04014">
    <property type="entry name" value="MazE_antitoxin"/>
    <property type="match status" value="1"/>
</dbReference>
<keyword evidence="3" id="KW-1185">Reference proteome</keyword>
<dbReference type="InterPro" id="IPR007159">
    <property type="entry name" value="SpoVT-AbrB_dom"/>
</dbReference>